<dbReference type="EMBL" id="LN899823">
    <property type="protein sequence ID" value="CUV23528.1"/>
    <property type="molecule type" value="Genomic_DNA"/>
</dbReference>
<dbReference type="EMBL" id="LN899822">
    <property type="protein sequence ID" value="CUV62185.1"/>
    <property type="molecule type" value="Genomic_DNA"/>
</dbReference>
<dbReference type="EMBL" id="LN899826">
    <property type="protein sequence ID" value="CUV42721.1"/>
    <property type="molecule type" value="Genomic_DNA"/>
</dbReference>
<dbReference type="EMBL" id="LN899821">
    <property type="protein sequence ID" value="CUV20410.1"/>
    <property type="molecule type" value="Genomic_DNA"/>
</dbReference>
<evidence type="ECO:0000313" key="1">
    <source>
        <dbReference type="EMBL" id="CUV20410.1"/>
    </source>
</evidence>
<evidence type="ECO:0000313" key="5">
    <source>
        <dbReference type="EMBL" id="CUV62185.1"/>
    </source>
</evidence>
<evidence type="ECO:0000313" key="3">
    <source>
        <dbReference type="EMBL" id="CUV35775.1"/>
    </source>
</evidence>
<dbReference type="AlphaFoldDB" id="A0A0S4UDZ5"/>
<dbReference type="EMBL" id="LN899825">
    <property type="protein sequence ID" value="CUV35775.1"/>
    <property type="molecule type" value="Genomic_DNA"/>
</dbReference>
<evidence type="ECO:0000313" key="4">
    <source>
        <dbReference type="EMBL" id="CUV42721.1"/>
    </source>
</evidence>
<sequence length="65" mass="7133">MDYPIEPIDAIERRGRSAMCNGLEPEMCPYDYDSAHWRAWQVGFLAAALEVATAAAVCVDDEVAA</sequence>
<protein>
    <submittedName>
        <fullName evidence="1">Uncharacterized protein</fullName>
    </submittedName>
</protein>
<proteinExistence type="predicted"/>
<accession>A0A0S4UDZ5</accession>
<evidence type="ECO:0000313" key="2">
    <source>
        <dbReference type="EMBL" id="CUV23528.1"/>
    </source>
</evidence>
<gene>
    <name evidence="1" type="ORF">PSS4_v1_1500005</name>
    <name evidence="5" type="ORF">RD1301_v1_2120004</name>
    <name evidence="2" type="ORF">RUN1744_v1_400128</name>
    <name evidence="3" type="ORF">TD1301_v1_1670003</name>
    <name evidence="4" type="ORF">TF3108_v1_1510005</name>
</gene>
<name>A0A0S4UDZ5_RALSL</name>
<reference evidence="1" key="1">
    <citation type="submission" date="2015-10" db="EMBL/GenBank/DDBJ databases">
        <authorList>
            <person name="Gilbert D.G."/>
        </authorList>
    </citation>
    <scope>NUCLEOTIDE SEQUENCE</scope>
    <source>
        <strain evidence="1">Phyl III-seqv23</strain>
    </source>
</reference>
<organism evidence="1">
    <name type="scientific">Ralstonia solanacearum</name>
    <name type="common">Pseudomonas solanacearum</name>
    <dbReference type="NCBI Taxonomy" id="305"/>
    <lineage>
        <taxon>Bacteria</taxon>
        <taxon>Pseudomonadati</taxon>
        <taxon>Pseudomonadota</taxon>
        <taxon>Betaproteobacteria</taxon>
        <taxon>Burkholderiales</taxon>
        <taxon>Burkholderiaceae</taxon>
        <taxon>Ralstonia</taxon>
        <taxon>Ralstonia solanacearum species complex</taxon>
    </lineage>
</organism>